<protein>
    <recommendedName>
        <fullName evidence="3">CCZ1/INTU/HSP4 first Longin domain-containing protein</fullName>
    </recommendedName>
</protein>
<dbReference type="InterPro" id="IPR043987">
    <property type="entry name" value="CCZ1/INTU/HSP4_longin_1"/>
</dbReference>
<dbReference type="AlphaFoldDB" id="A0A9P5Y3I2"/>
<dbReference type="Proteomes" id="UP000807353">
    <property type="component" value="Unassembled WGS sequence"/>
</dbReference>
<feature type="domain" description="CCZ1/INTU/HSP4 first Longin" evidence="3">
    <location>
        <begin position="27"/>
        <end position="164"/>
    </location>
</feature>
<comment type="similarity">
    <text evidence="1">Belongs to the CCZ1 family.</text>
</comment>
<evidence type="ECO:0000256" key="2">
    <source>
        <dbReference type="SAM" id="MobiDB-lite"/>
    </source>
</evidence>
<accession>A0A9P5Y3I2</accession>
<keyword evidence="5" id="KW-1185">Reference proteome</keyword>
<sequence>MNRIPPSLLYLTIYNPSLRPRGPIPEDDEDAEEQAHILFYTSQERAVSRDRMLRQVGLAKALVNFSEMFNANDPCNSVHSQSKRMIMVSPEPDFWIHAGIEVAKVLRTTPDKGKGKGKEKTRIPEKGKGKETTTEPVYDFLEGSVLDIALKQDILRGYDQFKLTHGSFTYILSTIGQQALELQLERFFTVWAWTWNLEDGHDLKEHLGNSLHPRFRSLTPILDKYAPDLPSGSTSVVLSPPYVIPSSSYTNMQYPTLLARHLFSLIPRNHTPTSNSADVSDGTIKAKSTPGLDNPGGQEPLTAQEPPSSTFLGIPAVSVGVEMDVRKWNWPGYLTFGRGSNRRSGPEDKGKLSTSVDQPGPEDSRTTVANVDTSALEDAMSSDNKSVLSSAISNGSQAESRESGDISGSTSPTGDESEFPKQLQSPVNVDLASLTPTTSPLEEISRPYSVRFASTTVHLSDPETPLLTLRQKVYYILHAHIMLALIGVNDEADPENPEPLALRDTGTVAMKLLEEIEDTLNNDVTKSTDTLPSATKILQPTDSHIVSRANFTVSSPAFASKSGHLYNAREIQAIDPEILEVFSRGQNPQHWHIARRGLGYKEDGTLIDGEVFLEVFRKEASLSDVDNVLAGVVRKCELTEG</sequence>
<dbReference type="PANTHER" id="PTHR13056">
    <property type="entry name" value="VACUOLAR FUSION PROTEIN CCZ1 HOMOLOG-RELATED"/>
    <property type="match status" value="1"/>
</dbReference>
<feature type="region of interest" description="Disordered" evidence="2">
    <location>
        <begin position="270"/>
        <end position="310"/>
    </location>
</feature>
<comment type="caution">
    <text evidence="4">The sequence shown here is derived from an EMBL/GenBank/DDBJ whole genome shotgun (WGS) entry which is preliminary data.</text>
</comment>
<dbReference type="EMBL" id="MU150297">
    <property type="protein sequence ID" value="KAF9460520.1"/>
    <property type="molecule type" value="Genomic_DNA"/>
</dbReference>
<proteinExistence type="inferred from homology"/>
<dbReference type="Pfam" id="PF19031">
    <property type="entry name" value="Intu_longin_1"/>
    <property type="match status" value="1"/>
</dbReference>
<dbReference type="GO" id="GO:0035658">
    <property type="term" value="C:Mon1-Ccz1 complex"/>
    <property type="evidence" value="ECO:0007669"/>
    <property type="project" value="InterPro"/>
</dbReference>
<feature type="region of interest" description="Disordered" evidence="2">
    <location>
        <begin position="335"/>
        <end position="429"/>
    </location>
</feature>
<evidence type="ECO:0000313" key="4">
    <source>
        <dbReference type="EMBL" id="KAF9460520.1"/>
    </source>
</evidence>
<dbReference type="GO" id="GO:0016192">
    <property type="term" value="P:vesicle-mediated transport"/>
    <property type="evidence" value="ECO:0007669"/>
    <property type="project" value="InterPro"/>
</dbReference>
<name>A0A9P5Y3I2_9AGAR</name>
<feature type="region of interest" description="Disordered" evidence="2">
    <location>
        <begin position="109"/>
        <end position="132"/>
    </location>
</feature>
<feature type="compositionally biased region" description="Polar residues" evidence="2">
    <location>
        <begin position="381"/>
        <end position="398"/>
    </location>
</feature>
<evidence type="ECO:0000256" key="1">
    <source>
        <dbReference type="ARBA" id="ARBA00005352"/>
    </source>
</evidence>
<dbReference type="InterPro" id="IPR013176">
    <property type="entry name" value="Ccz1"/>
</dbReference>
<dbReference type="PANTHER" id="PTHR13056:SF0">
    <property type="entry name" value="VACUOLAR FUSION PROTEIN CCZ1 HOMOLOG-RELATED"/>
    <property type="match status" value="1"/>
</dbReference>
<organism evidence="4 5">
    <name type="scientific">Collybia nuda</name>
    <dbReference type="NCBI Taxonomy" id="64659"/>
    <lineage>
        <taxon>Eukaryota</taxon>
        <taxon>Fungi</taxon>
        <taxon>Dikarya</taxon>
        <taxon>Basidiomycota</taxon>
        <taxon>Agaricomycotina</taxon>
        <taxon>Agaricomycetes</taxon>
        <taxon>Agaricomycetidae</taxon>
        <taxon>Agaricales</taxon>
        <taxon>Tricholomatineae</taxon>
        <taxon>Clitocybaceae</taxon>
        <taxon>Collybia</taxon>
    </lineage>
</organism>
<dbReference type="OrthoDB" id="240546at2759"/>
<evidence type="ECO:0000259" key="3">
    <source>
        <dbReference type="Pfam" id="PF19031"/>
    </source>
</evidence>
<reference evidence="4" key="1">
    <citation type="submission" date="2020-11" db="EMBL/GenBank/DDBJ databases">
        <authorList>
            <consortium name="DOE Joint Genome Institute"/>
            <person name="Ahrendt S."/>
            <person name="Riley R."/>
            <person name="Andreopoulos W."/>
            <person name="Labutti K."/>
            <person name="Pangilinan J."/>
            <person name="Ruiz-Duenas F.J."/>
            <person name="Barrasa J.M."/>
            <person name="Sanchez-Garcia M."/>
            <person name="Camarero S."/>
            <person name="Miyauchi S."/>
            <person name="Serrano A."/>
            <person name="Linde D."/>
            <person name="Babiker R."/>
            <person name="Drula E."/>
            <person name="Ayuso-Fernandez I."/>
            <person name="Pacheco R."/>
            <person name="Padilla G."/>
            <person name="Ferreira P."/>
            <person name="Barriuso J."/>
            <person name="Kellner H."/>
            <person name="Castanera R."/>
            <person name="Alfaro M."/>
            <person name="Ramirez L."/>
            <person name="Pisabarro A.G."/>
            <person name="Kuo A."/>
            <person name="Tritt A."/>
            <person name="Lipzen A."/>
            <person name="He G."/>
            <person name="Yan M."/>
            <person name="Ng V."/>
            <person name="Cullen D."/>
            <person name="Martin F."/>
            <person name="Rosso M.-N."/>
            <person name="Henrissat B."/>
            <person name="Hibbett D."/>
            <person name="Martinez A.T."/>
            <person name="Grigoriev I.V."/>
        </authorList>
    </citation>
    <scope>NUCLEOTIDE SEQUENCE</scope>
    <source>
        <strain evidence="4">CBS 247.69</strain>
    </source>
</reference>
<evidence type="ECO:0000313" key="5">
    <source>
        <dbReference type="Proteomes" id="UP000807353"/>
    </source>
</evidence>
<gene>
    <name evidence="4" type="ORF">BDZ94DRAFT_1265778</name>
</gene>